<name>A0AA39LVP5_9BILA</name>
<sequence>MDEKKLIARAVQEGQNALRDGFFADTDALLKTVEKMCAVGEEISKLKAATTQTSRLHLSTEKDPWTPPVSDETTVPHYVNKKANFYGASDVIATYTKASTALVAALKTLESVQLMPGLLNAETKNGVRHLERTMKSMEIAERIIDDAVNSTHFDHTV</sequence>
<protein>
    <submittedName>
        <fullName evidence="1">Uncharacterized protein</fullName>
    </submittedName>
</protein>
<evidence type="ECO:0000313" key="1">
    <source>
        <dbReference type="EMBL" id="KAK0411901.1"/>
    </source>
</evidence>
<dbReference type="Proteomes" id="UP001175271">
    <property type="component" value="Unassembled WGS sequence"/>
</dbReference>
<accession>A0AA39LVP5</accession>
<proteinExistence type="predicted"/>
<organism evidence="1 2">
    <name type="scientific">Steinernema hermaphroditum</name>
    <dbReference type="NCBI Taxonomy" id="289476"/>
    <lineage>
        <taxon>Eukaryota</taxon>
        <taxon>Metazoa</taxon>
        <taxon>Ecdysozoa</taxon>
        <taxon>Nematoda</taxon>
        <taxon>Chromadorea</taxon>
        <taxon>Rhabditida</taxon>
        <taxon>Tylenchina</taxon>
        <taxon>Panagrolaimomorpha</taxon>
        <taxon>Strongyloidoidea</taxon>
        <taxon>Steinernematidae</taxon>
        <taxon>Steinernema</taxon>
    </lineage>
</organism>
<comment type="caution">
    <text evidence="1">The sequence shown here is derived from an EMBL/GenBank/DDBJ whole genome shotgun (WGS) entry which is preliminary data.</text>
</comment>
<keyword evidence="2" id="KW-1185">Reference proteome</keyword>
<dbReference type="EMBL" id="JAUCMV010000003">
    <property type="protein sequence ID" value="KAK0411901.1"/>
    <property type="molecule type" value="Genomic_DNA"/>
</dbReference>
<dbReference type="AlphaFoldDB" id="A0AA39LVP5"/>
<gene>
    <name evidence="1" type="ORF">QR680_005906</name>
</gene>
<evidence type="ECO:0000313" key="2">
    <source>
        <dbReference type="Proteomes" id="UP001175271"/>
    </source>
</evidence>
<reference evidence="1" key="1">
    <citation type="submission" date="2023-06" db="EMBL/GenBank/DDBJ databases">
        <title>Genomic analysis of the entomopathogenic nematode Steinernema hermaphroditum.</title>
        <authorList>
            <person name="Schwarz E.M."/>
            <person name="Heppert J.K."/>
            <person name="Baniya A."/>
            <person name="Schwartz H.T."/>
            <person name="Tan C.-H."/>
            <person name="Antoshechkin I."/>
            <person name="Sternberg P.W."/>
            <person name="Goodrich-Blair H."/>
            <person name="Dillman A.R."/>
        </authorList>
    </citation>
    <scope>NUCLEOTIDE SEQUENCE</scope>
    <source>
        <strain evidence="1">PS9179</strain>
        <tissue evidence="1">Whole animal</tissue>
    </source>
</reference>